<evidence type="ECO:0000313" key="2">
    <source>
        <dbReference type="EMBL" id="SMB91335.1"/>
    </source>
</evidence>
<dbReference type="RefSeq" id="WP_084663565.1">
    <property type="nucleotide sequence ID" value="NZ_LT838272.1"/>
</dbReference>
<keyword evidence="3" id="KW-1185">Reference proteome</keyword>
<sequence>MRFISVRDLKLRTSQIWHQLKEEGEVVITSNGKPIGILSRIEEDNLEDYLKALRRARAIAALNKIQERSRQKGLDKLTEEEIEEEIKATRRERYQ</sequence>
<name>A0A1W1VDE3_9FIRM</name>
<dbReference type="SUPFAM" id="SSF143120">
    <property type="entry name" value="YefM-like"/>
    <property type="match status" value="1"/>
</dbReference>
<organism evidence="2 3">
    <name type="scientific">Thermanaeromonas toyohensis ToBE</name>
    <dbReference type="NCBI Taxonomy" id="698762"/>
    <lineage>
        <taxon>Bacteria</taxon>
        <taxon>Bacillati</taxon>
        <taxon>Bacillota</taxon>
        <taxon>Clostridia</taxon>
        <taxon>Neomoorellales</taxon>
        <taxon>Neomoorellaceae</taxon>
        <taxon>Thermanaeromonas</taxon>
    </lineage>
</organism>
<dbReference type="STRING" id="698762.SAMN00808754_0421"/>
<accession>A0A1W1VDE3</accession>
<dbReference type="AlphaFoldDB" id="A0A1W1VDE3"/>
<evidence type="ECO:0000313" key="3">
    <source>
        <dbReference type="Proteomes" id="UP000192569"/>
    </source>
</evidence>
<reference evidence="2 3" key="1">
    <citation type="submission" date="2017-04" db="EMBL/GenBank/DDBJ databases">
        <authorList>
            <person name="Afonso C.L."/>
            <person name="Miller P.J."/>
            <person name="Scott M.A."/>
            <person name="Spackman E."/>
            <person name="Goraichik I."/>
            <person name="Dimitrov K.M."/>
            <person name="Suarez D.L."/>
            <person name="Swayne D.E."/>
        </authorList>
    </citation>
    <scope>NUCLEOTIDE SEQUENCE [LARGE SCALE GENOMIC DNA]</scope>
    <source>
        <strain evidence="2 3">ToBE</strain>
    </source>
</reference>
<proteinExistence type="inferred from homology"/>
<dbReference type="InterPro" id="IPR036165">
    <property type="entry name" value="YefM-like_sf"/>
</dbReference>
<gene>
    <name evidence="2" type="ORF">SAMN00808754_0421</name>
</gene>
<dbReference type="EMBL" id="LT838272">
    <property type="protein sequence ID" value="SMB91335.1"/>
    <property type="molecule type" value="Genomic_DNA"/>
</dbReference>
<evidence type="ECO:0000256" key="1">
    <source>
        <dbReference type="ARBA" id="ARBA00009981"/>
    </source>
</evidence>
<comment type="similarity">
    <text evidence="1">Belongs to the phD/YefM antitoxin family.</text>
</comment>
<dbReference type="Proteomes" id="UP000192569">
    <property type="component" value="Chromosome I"/>
</dbReference>
<dbReference type="OrthoDB" id="1726349at2"/>
<protein>
    <submittedName>
        <fullName evidence="2">Antitoxin Phd_YefM, type II toxin-antitoxin system</fullName>
    </submittedName>
</protein>